<keyword evidence="3" id="KW-1185">Reference proteome</keyword>
<accession>A0A7J7ZXP4</accession>
<evidence type="ECO:0000313" key="3">
    <source>
        <dbReference type="Proteomes" id="UP000527355"/>
    </source>
</evidence>
<comment type="caution">
    <text evidence="2">The sequence shown here is derived from an EMBL/GenBank/DDBJ whole genome shotgun (WGS) entry which is preliminary data.</text>
</comment>
<dbReference type="Proteomes" id="UP000527355">
    <property type="component" value="Unassembled WGS sequence"/>
</dbReference>
<gene>
    <name evidence="2" type="ORF">mMyoMyo1_009893</name>
</gene>
<dbReference type="AlphaFoldDB" id="A0A7J7ZXP4"/>
<evidence type="ECO:0000256" key="1">
    <source>
        <dbReference type="SAM" id="SignalP"/>
    </source>
</evidence>
<keyword evidence="1" id="KW-0732">Signal</keyword>
<feature type="chain" id="PRO_5029794581" evidence="1">
    <location>
        <begin position="17"/>
        <end position="137"/>
    </location>
</feature>
<feature type="signal peptide" evidence="1">
    <location>
        <begin position="1"/>
        <end position="16"/>
    </location>
</feature>
<reference evidence="2 3" key="1">
    <citation type="journal article" date="2020" name="Nature">
        <title>Six reference-quality genomes reveal evolution of bat adaptations.</title>
        <authorList>
            <person name="Jebb D."/>
            <person name="Huang Z."/>
            <person name="Pippel M."/>
            <person name="Hughes G.M."/>
            <person name="Lavrichenko K."/>
            <person name="Devanna P."/>
            <person name="Winkler S."/>
            <person name="Jermiin L.S."/>
            <person name="Skirmuntt E.C."/>
            <person name="Katzourakis A."/>
            <person name="Burkitt-Gray L."/>
            <person name="Ray D.A."/>
            <person name="Sullivan K.A.M."/>
            <person name="Roscito J.G."/>
            <person name="Kirilenko B.M."/>
            <person name="Davalos L.M."/>
            <person name="Corthals A.P."/>
            <person name="Power M.L."/>
            <person name="Jones G."/>
            <person name="Ransome R.D."/>
            <person name="Dechmann D.K.N."/>
            <person name="Locatelli A.G."/>
            <person name="Puechmaille S.J."/>
            <person name="Fedrigo O."/>
            <person name="Jarvis E.D."/>
            <person name="Hiller M."/>
            <person name="Vernes S.C."/>
            <person name="Myers E.W."/>
            <person name="Teeling E.C."/>
        </authorList>
    </citation>
    <scope>NUCLEOTIDE SEQUENCE [LARGE SCALE GENOMIC DNA]</scope>
    <source>
        <strain evidence="2">MMyoMyo1</strain>
        <tissue evidence="2">Flight muscle</tissue>
    </source>
</reference>
<name>A0A7J7ZXP4_MYOMY</name>
<dbReference type="EMBL" id="JABWUV010000002">
    <property type="protein sequence ID" value="KAF6379023.1"/>
    <property type="molecule type" value="Genomic_DNA"/>
</dbReference>
<organism evidence="2 3">
    <name type="scientific">Myotis myotis</name>
    <name type="common">Greater mouse-eared bat</name>
    <name type="synonym">Vespertilio myotis</name>
    <dbReference type="NCBI Taxonomy" id="51298"/>
    <lineage>
        <taxon>Eukaryota</taxon>
        <taxon>Metazoa</taxon>
        <taxon>Chordata</taxon>
        <taxon>Craniata</taxon>
        <taxon>Vertebrata</taxon>
        <taxon>Euteleostomi</taxon>
        <taxon>Mammalia</taxon>
        <taxon>Eutheria</taxon>
        <taxon>Laurasiatheria</taxon>
        <taxon>Chiroptera</taxon>
        <taxon>Yangochiroptera</taxon>
        <taxon>Vespertilionidae</taxon>
        <taxon>Myotis</taxon>
    </lineage>
</organism>
<protein>
    <submittedName>
        <fullName evidence="2">Uncharacterized protein</fullName>
    </submittedName>
</protein>
<sequence length="137" mass="14848">MCGIFLVIAAPVRCEALLTLSGQRPQGPYILHCLRQPHPVQNGPSQNANSAPSENHLWGLDLNTLLLLFPILVNCLEHEVSCRAPVTPLHGGWVIIMDAPPHASFPEPTSELTQLPAQKGQEANAYCLINKALTSTL</sequence>
<evidence type="ECO:0000313" key="2">
    <source>
        <dbReference type="EMBL" id="KAF6379023.1"/>
    </source>
</evidence>
<proteinExistence type="predicted"/>